<dbReference type="OrthoDB" id="407509at2759"/>
<dbReference type="GeneID" id="112468758"/>
<proteinExistence type="predicted"/>
<dbReference type="RefSeq" id="XP_024893868.1">
    <property type="nucleotide sequence ID" value="XM_025038100.1"/>
</dbReference>
<sequence>MRFATWHVRSLFRQAAFREVVEELTKYRIELCALQEIRWPGKEILYKKDSTLFYSGSTDRKNQFDTGIFVSNKLSDKVTDFESITPRIRMHAVPHNITIISAHAPTEDKSVEEKTEFYRELEEAYDSTPSFDIKIILEDFNSKIGKEKIFHPTIGIHSLYDTTSTLGSWFLHKNVHKGTWITRRTNGKQNRSRPGGYEMCNAYNRWECAEAIRTKNKAREKCLNKETRIPIDNYREARKNAKKLLRRKKRSFLREKLKSIKKERTLSGELATSQEEIIQRCLEHFTDTFAVPENEEDNTQAYSTSELREYAHLPTITDIKEAVKSLRDYKAPGIDTITEEMLKNAGNAAYKVLHWLVELIWQEKGPTPEDWMGSLINPIPKKGDLTES</sequence>
<keyword evidence="1" id="KW-1185">Reference proteome</keyword>
<organism evidence="1 2">
    <name type="scientific">Temnothorax curvispinosus</name>
    <dbReference type="NCBI Taxonomy" id="300111"/>
    <lineage>
        <taxon>Eukaryota</taxon>
        <taxon>Metazoa</taxon>
        <taxon>Ecdysozoa</taxon>
        <taxon>Arthropoda</taxon>
        <taxon>Hexapoda</taxon>
        <taxon>Insecta</taxon>
        <taxon>Pterygota</taxon>
        <taxon>Neoptera</taxon>
        <taxon>Endopterygota</taxon>
        <taxon>Hymenoptera</taxon>
        <taxon>Apocrita</taxon>
        <taxon>Aculeata</taxon>
        <taxon>Formicoidea</taxon>
        <taxon>Formicidae</taxon>
        <taxon>Myrmicinae</taxon>
        <taxon>Temnothorax</taxon>
    </lineage>
</organism>
<dbReference type="Proteomes" id="UP000504618">
    <property type="component" value="Unplaced"/>
</dbReference>
<dbReference type="InterPro" id="IPR036691">
    <property type="entry name" value="Endo/exonu/phosph_ase_sf"/>
</dbReference>
<evidence type="ECO:0000313" key="2">
    <source>
        <dbReference type="RefSeq" id="XP_024893868.1"/>
    </source>
</evidence>
<dbReference type="SUPFAM" id="SSF56219">
    <property type="entry name" value="DNase I-like"/>
    <property type="match status" value="1"/>
</dbReference>
<dbReference type="AlphaFoldDB" id="A0A6J1RHQ1"/>
<evidence type="ECO:0000313" key="1">
    <source>
        <dbReference type="Proteomes" id="UP000504618"/>
    </source>
</evidence>
<name>A0A6J1RHQ1_9HYME</name>
<protein>
    <submittedName>
        <fullName evidence="2">Uncharacterized protein LOC112468758</fullName>
    </submittedName>
</protein>
<gene>
    <name evidence="2" type="primary">LOC112468758</name>
</gene>
<accession>A0A6J1RHQ1</accession>
<dbReference type="Gene3D" id="3.60.10.10">
    <property type="entry name" value="Endonuclease/exonuclease/phosphatase"/>
    <property type="match status" value="1"/>
</dbReference>
<reference evidence="2" key="1">
    <citation type="submission" date="2025-08" db="UniProtKB">
        <authorList>
            <consortium name="RefSeq"/>
        </authorList>
    </citation>
    <scope>IDENTIFICATION</scope>
    <source>
        <tissue evidence="2">Whole body</tissue>
    </source>
</reference>